<dbReference type="EMBL" id="CAJNDS010000546">
    <property type="protein sequence ID" value="CAE7217096.1"/>
    <property type="molecule type" value="Genomic_DNA"/>
</dbReference>
<dbReference type="Proteomes" id="UP000604046">
    <property type="component" value="Unassembled WGS sequence"/>
</dbReference>
<keyword evidence="1" id="KW-1133">Transmembrane helix</keyword>
<feature type="transmembrane region" description="Helical" evidence="1">
    <location>
        <begin position="211"/>
        <end position="227"/>
    </location>
</feature>
<keyword evidence="1" id="KW-0812">Transmembrane</keyword>
<proteinExistence type="predicted"/>
<gene>
    <name evidence="2" type="ORF">SNAT2548_LOCUS7697</name>
</gene>
<dbReference type="PANTHER" id="PTHR31610">
    <property type="entry name" value="SLR0360 PROTEIN"/>
    <property type="match status" value="1"/>
</dbReference>
<sequence>MVVNFAFYTPTFLDGESFSAIPSVLMGNVAVILPVAFVGAVNTLVSVYAAHSAGDFYPIRECLVVDGLTTIVAGLFGSPFGTCVYCGQPQFKAQGGVIYYSFMNCFIFCFLASTGLFAAINAFIPPWGIAPIILFVGLAIAQDAFDIIKPRHLPAAILGLMPAVADWVLSKWPHDPPPPVGLAAIAHGSLLVCICWVAMGVFIIDRNFFKALIWAAVSMGISALGLMHQESADLTFKTFTGAKGQVFGTSAGGYTMGYATLVGLFGALIGLRRMGVSRIPPQIVEKEETPEQEAEEMAGLAGSRFWVQDGRPKLFVFSCCGRCSFTVFYNKELRSCAQSPTETKGARDDGHLFFPEIVFELLGMRQLVWANLERLSF</sequence>
<feature type="transmembrane region" description="Helical" evidence="1">
    <location>
        <begin position="20"/>
        <end position="50"/>
    </location>
</feature>
<dbReference type="PANTHER" id="PTHR31610:SF0">
    <property type="entry name" value="SLC26A_SULP TRANSPORTER DOMAIN-CONTAINING PROTEIN"/>
    <property type="match status" value="1"/>
</dbReference>
<feature type="transmembrane region" description="Helical" evidence="1">
    <location>
        <begin position="182"/>
        <end position="204"/>
    </location>
</feature>
<dbReference type="AlphaFoldDB" id="A0A812JWC3"/>
<feature type="transmembrane region" description="Helical" evidence="1">
    <location>
        <begin position="124"/>
        <end position="141"/>
    </location>
</feature>
<comment type="caution">
    <text evidence="2">The sequence shown here is derived from an EMBL/GenBank/DDBJ whole genome shotgun (WGS) entry which is preliminary data.</text>
</comment>
<protein>
    <submittedName>
        <fullName evidence="2">Uncharacterized protein</fullName>
    </submittedName>
</protein>
<evidence type="ECO:0000256" key="1">
    <source>
        <dbReference type="SAM" id="Phobius"/>
    </source>
</evidence>
<reference evidence="2" key="1">
    <citation type="submission" date="2021-02" db="EMBL/GenBank/DDBJ databases">
        <authorList>
            <person name="Dougan E. K."/>
            <person name="Rhodes N."/>
            <person name="Thang M."/>
            <person name="Chan C."/>
        </authorList>
    </citation>
    <scope>NUCLEOTIDE SEQUENCE</scope>
</reference>
<keyword evidence="1" id="KW-0472">Membrane</keyword>
<evidence type="ECO:0000313" key="2">
    <source>
        <dbReference type="EMBL" id="CAE7217096.1"/>
    </source>
</evidence>
<feature type="transmembrane region" description="Helical" evidence="1">
    <location>
        <begin position="97"/>
        <end position="118"/>
    </location>
</feature>
<dbReference type="OrthoDB" id="10050982at2759"/>
<keyword evidence="3" id="KW-1185">Reference proteome</keyword>
<evidence type="ECO:0000313" key="3">
    <source>
        <dbReference type="Proteomes" id="UP000604046"/>
    </source>
</evidence>
<organism evidence="2 3">
    <name type="scientific">Symbiodinium natans</name>
    <dbReference type="NCBI Taxonomy" id="878477"/>
    <lineage>
        <taxon>Eukaryota</taxon>
        <taxon>Sar</taxon>
        <taxon>Alveolata</taxon>
        <taxon>Dinophyceae</taxon>
        <taxon>Suessiales</taxon>
        <taxon>Symbiodiniaceae</taxon>
        <taxon>Symbiodinium</taxon>
    </lineage>
</organism>
<accession>A0A812JWC3</accession>
<feature type="transmembrane region" description="Helical" evidence="1">
    <location>
        <begin position="247"/>
        <end position="271"/>
    </location>
</feature>
<name>A0A812JWC3_9DINO</name>